<evidence type="ECO:0000313" key="3">
    <source>
        <dbReference type="Proteomes" id="UP001304895"/>
    </source>
</evidence>
<sequence length="300" mass="32006">MPVATDAQAISRALCAALICSILTLPLRRGPDPHCCKPRLGGRLVSLARRLIHRCCHRSNDPPWLRPFKLLQAGLPAGARRSNSSLAHQSRLSPPLPATNQPASPASLAETVSLLRITTHTAILTAHSGRADSHIGARCPIRPLGGYRRRTAVGQQPFAARVAGDAIYRAAALFVAQNTGLWHLPPLPLLGAHQRILAANSASRPLRNGGQSRRRNPAPRIVLVCIDAVPEAVFPEATPVGGRDLFACLHEADDATLACYLADPSLSGICVPAPPTRIKSSDCSWEEINGWLSSEPTPTA</sequence>
<reference evidence="2" key="1">
    <citation type="journal article" date="2023" name="Mol. Phylogenet. Evol.">
        <title>Genome-scale phylogeny and comparative genomics of the fungal order Sordariales.</title>
        <authorList>
            <person name="Hensen N."/>
            <person name="Bonometti L."/>
            <person name="Westerberg I."/>
            <person name="Brannstrom I.O."/>
            <person name="Guillou S."/>
            <person name="Cros-Aarteil S."/>
            <person name="Calhoun S."/>
            <person name="Haridas S."/>
            <person name="Kuo A."/>
            <person name="Mondo S."/>
            <person name="Pangilinan J."/>
            <person name="Riley R."/>
            <person name="LaButti K."/>
            <person name="Andreopoulos B."/>
            <person name="Lipzen A."/>
            <person name="Chen C."/>
            <person name="Yan M."/>
            <person name="Daum C."/>
            <person name="Ng V."/>
            <person name="Clum A."/>
            <person name="Steindorff A."/>
            <person name="Ohm R.A."/>
            <person name="Martin F."/>
            <person name="Silar P."/>
            <person name="Natvig D.O."/>
            <person name="Lalanne C."/>
            <person name="Gautier V."/>
            <person name="Ament-Velasquez S.L."/>
            <person name="Kruys A."/>
            <person name="Hutchinson M.I."/>
            <person name="Powell A.J."/>
            <person name="Barry K."/>
            <person name="Miller A.N."/>
            <person name="Grigoriev I.V."/>
            <person name="Debuchy R."/>
            <person name="Gladieux P."/>
            <person name="Hiltunen Thoren M."/>
            <person name="Johannesson H."/>
        </authorList>
    </citation>
    <scope>NUCLEOTIDE SEQUENCE</scope>
    <source>
        <strain evidence="2">CBS 123565</strain>
    </source>
</reference>
<name>A0AAN6ZBF1_9PEZI</name>
<accession>A0AAN6ZBF1</accession>
<gene>
    <name evidence="2" type="ORF">BT67DRAFT_150645</name>
</gene>
<feature type="region of interest" description="Disordered" evidence="1">
    <location>
        <begin position="82"/>
        <end position="104"/>
    </location>
</feature>
<comment type="caution">
    <text evidence="2">The sequence shown here is derived from an EMBL/GenBank/DDBJ whole genome shotgun (WGS) entry which is preliminary data.</text>
</comment>
<proteinExistence type="predicted"/>
<evidence type="ECO:0000313" key="2">
    <source>
        <dbReference type="EMBL" id="KAK4131766.1"/>
    </source>
</evidence>
<keyword evidence="3" id="KW-1185">Reference proteome</keyword>
<evidence type="ECO:0000256" key="1">
    <source>
        <dbReference type="SAM" id="MobiDB-lite"/>
    </source>
</evidence>
<dbReference type="Proteomes" id="UP001304895">
    <property type="component" value="Unassembled WGS sequence"/>
</dbReference>
<dbReference type="EMBL" id="MU853422">
    <property type="protein sequence ID" value="KAK4131766.1"/>
    <property type="molecule type" value="Genomic_DNA"/>
</dbReference>
<dbReference type="AlphaFoldDB" id="A0AAN6ZBF1"/>
<protein>
    <submittedName>
        <fullName evidence="2">Uncharacterized protein</fullName>
    </submittedName>
</protein>
<organism evidence="2 3">
    <name type="scientific">Trichocladium antarcticum</name>
    <dbReference type="NCBI Taxonomy" id="1450529"/>
    <lineage>
        <taxon>Eukaryota</taxon>
        <taxon>Fungi</taxon>
        <taxon>Dikarya</taxon>
        <taxon>Ascomycota</taxon>
        <taxon>Pezizomycotina</taxon>
        <taxon>Sordariomycetes</taxon>
        <taxon>Sordariomycetidae</taxon>
        <taxon>Sordariales</taxon>
        <taxon>Chaetomiaceae</taxon>
        <taxon>Trichocladium</taxon>
    </lineage>
</organism>
<reference evidence="2" key="2">
    <citation type="submission" date="2023-05" db="EMBL/GenBank/DDBJ databases">
        <authorList>
            <consortium name="Lawrence Berkeley National Laboratory"/>
            <person name="Steindorff A."/>
            <person name="Hensen N."/>
            <person name="Bonometti L."/>
            <person name="Westerberg I."/>
            <person name="Brannstrom I.O."/>
            <person name="Guillou S."/>
            <person name="Cros-Aarteil S."/>
            <person name="Calhoun S."/>
            <person name="Haridas S."/>
            <person name="Kuo A."/>
            <person name="Mondo S."/>
            <person name="Pangilinan J."/>
            <person name="Riley R."/>
            <person name="Labutti K."/>
            <person name="Andreopoulos B."/>
            <person name="Lipzen A."/>
            <person name="Chen C."/>
            <person name="Yanf M."/>
            <person name="Daum C."/>
            <person name="Ng V."/>
            <person name="Clum A."/>
            <person name="Ohm R."/>
            <person name="Martin F."/>
            <person name="Silar P."/>
            <person name="Natvig D."/>
            <person name="Lalanne C."/>
            <person name="Gautier V."/>
            <person name="Ament-Velasquez S.L."/>
            <person name="Kruys A."/>
            <person name="Hutchinson M.I."/>
            <person name="Powell A.J."/>
            <person name="Barry K."/>
            <person name="Miller A.N."/>
            <person name="Grigoriev I.V."/>
            <person name="Debuchy R."/>
            <person name="Gladieux P."/>
            <person name="Thoren M.H."/>
            <person name="Johannesson H."/>
        </authorList>
    </citation>
    <scope>NUCLEOTIDE SEQUENCE</scope>
    <source>
        <strain evidence="2">CBS 123565</strain>
    </source>
</reference>